<dbReference type="AlphaFoldDB" id="A0A3R9YE70"/>
<comment type="caution">
    <text evidence="2">The sequence shown here is derived from an EMBL/GenBank/DDBJ whole genome shotgun (WGS) entry which is preliminary data.</text>
</comment>
<reference evidence="2 3" key="1">
    <citation type="submission" date="2018-12" db="EMBL/GenBank/DDBJ databases">
        <title>Mesorhizobium carbonis sp. nov., isolated from coal mine water.</title>
        <authorList>
            <person name="Xin W."/>
            <person name="Xu Z."/>
            <person name="Xiang F."/>
            <person name="Zhang J."/>
            <person name="Xi L."/>
            <person name="Liu J."/>
        </authorList>
    </citation>
    <scope>NUCLEOTIDE SEQUENCE [LARGE SCALE GENOMIC DNA]</scope>
    <source>
        <strain evidence="2 3">B2.3</strain>
    </source>
</reference>
<proteinExistence type="predicted"/>
<organism evidence="2 3">
    <name type="scientific">Aquibium carbonis</name>
    <dbReference type="NCBI Taxonomy" id="2495581"/>
    <lineage>
        <taxon>Bacteria</taxon>
        <taxon>Pseudomonadati</taxon>
        <taxon>Pseudomonadota</taxon>
        <taxon>Alphaproteobacteria</taxon>
        <taxon>Hyphomicrobiales</taxon>
        <taxon>Phyllobacteriaceae</taxon>
        <taxon>Aquibium</taxon>
    </lineage>
</organism>
<accession>A0A3R9YE70</accession>
<keyword evidence="1" id="KW-1133">Transmembrane helix</keyword>
<gene>
    <name evidence="2" type="ORF">EJC49_14960</name>
</gene>
<dbReference type="RefSeq" id="WP_126700741.1">
    <property type="nucleotide sequence ID" value="NZ_RWKW01000053.1"/>
</dbReference>
<evidence type="ECO:0000313" key="2">
    <source>
        <dbReference type="EMBL" id="RST85600.1"/>
    </source>
</evidence>
<evidence type="ECO:0000313" key="3">
    <source>
        <dbReference type="Proteomes" id="UP000278398"/>
    </source>
</evidence>
<dbReference type="Proteomes" id="UP000278398">
    <property type="component" value="Unassembled WGS sequence"/>
</dbReference>
<keyword evidence="1" id="KW-0812">Transmembrane</keyword>
<protein>
    <submittedName>
        <fullName evidence="2">Uncharacterized protein</fullName>
    </submittedName>
</protein>
<dbReference type="EMBL" id="RWKW01000053">
    <property type="protein sequence ID" value="RST85600.1"/>
    <property type="molecule type" value="Genomic_DNA"/>
</dbReference>
<sequence length="73" mass="8125">MRSHHKSRYAALVFVWFFRALAALILPVALVMVALTATGCSYTNRQEGEIGGGLRLFPTIVFDSNIEVGKQRQ</sequence>
<name>A0A3R9YE70_9HYPH</name>
<feature type="transmembrane region" description="Helical" evidence="1">
    <location>
        <begin position="12"/>
        <end position="35"/>
    </location>
</feature>
<keyword evidence="3" id="KW-1185">Reference proteome</keyword>
<keyword evidence="1" id="KW-0472">Membrane</keyword>
<evidence type="ECO:0000256" key="1">
    <source>
        <dbReference type="SAM" id="Phobius"/>
    </source>
</evidence>